<comment type="caution">
    <text evidence="2">The sequence shown here is derived from an EMBL/GenBank/DDBJ whole genome shotgun (WGS) entry which is preliminary data.</text>
</comment>
<feature type="transmembrane region" description="Helical" evidence="1">
    <location>
        <begin position="214"/>
        <end position="234"/>
    </location>
</feature>
<protein>
    <submittedName>
        <fullName evidence="2">Uncharacterized protein</fullName>
    </submittedName>
</protein>
<feature type="transmembrane region" description="Helical" evidence="1">
    <location>
        <begin position="395"/>
        <end position="416"/>
    </location>
</feature>
<evidence type="ECO:0000256" key="1">
    <source>
        <dbReference type="SAM" id="Phobius"/>
    </source>
</evidence>
<name>A0A1F5ZHT6_9BACT</name>
<keyword evidence="1" id="KW-0472">Membrane</keyword>
<gene>
    <name evidence="2" type="ORF">A2Z00_04040</name>
</gene>
<dbReference type="AlphaFoldDB" id="A0A1F5ZHT6"/>
<keyword evidence="1" id="KW-1133">Transmembrane helix</keyword>
<evidence type="ECO:0000313" key="3">
    <source>
        <dbReference type="Proteomes" id="UP000177268"/>
    </source>
</evidence>
<feature type="transmembrane region" description="Helical" evidence="1">
    <location>
        <begin position="423"/>
        <end position="441"/>
    </location>
</feature>
<sequence>MRKAFRSIGNSKVIGYIAIIFCIVIVPLTIGVFELPDSYFYLSLGRYFYTHQVVPINPYNNTKPQTLFGPVYGLIFSPIESLSKPWGVALIPTIQFVFLFLSAVMVYKSLRPSYSKKWSLLGATLFILLPFNTLYATFMLSETLTQFFMACYLFVLSRVFQRKTSWATPSLLVLISGIMTLTRYAYVLLLLVTIGWWVIWSIQHLKAMRKKPVTIFLHAPAIAGIGLIVIWMYFNYQINGAWLLSVFSGRHLYDNVIVQGHFLPAENDKTLKPFLERVPREFLFRPWWYSQLMFNDGIIPETTVDRMFAQVSYAAILHQPIPYAFHVIRMAFLMPATVPDYPQDMVTNLAACQNTACLQCVDAPWRSCWTKSLCEPAIKSCQMQSLWAAWSTSNILFYPYVTTGLFLLGCFGILIAFYRGNDFLKMVAGLFVLLHLFQSATEWLVGRFLIPLYPLYAVLLIASLFTIFNVVKRLSRYRLT</sequence>
<dbReference type="Proteomes" id="UP000177268">
    <property type="component" value="Unassembled WGS sequence"/>
</dbReference>
<feature type="transmembrane region" description="Helical" evidence="1">
    <location>
        <begin position="86"/>
        <end position="107"/>
    </location>
</feature>
<feature type="transmembrane region" description="Helical" evidence="1">
    <location>
        <begin position="12"/>
        <end position="33"/>
    </location>
</feature>
<accession>A0A1F5ZHT6</accession>
<feature type="transmembrane region" description="Helical" evidence="1">
    <location>
        <begin position="184"/>
        <end position="202"/>
    </location>
</feature>
<evidence type="ECO:0000313" key="2">
    <source>
        <dbReference type="EMBL" id="OGG11951.1"/>
    </source>
</evidence>
<feature type="transmembrane region" description="Helical" evidence="1">
    <location>
        <begin position="119"/>
        <end position="140"/>
    </location>
</feature>
<dbReference type="EMBL" id="MFIZ01000009">
    <property type="protein sequence ID" value="OGG11951.1"/>
    <property type="molecule type" value="Genomic_DNA"/>
</dbReference>
<keyword evidence="1" id="KW-0812">Transmembrane</keyword>
<organism evidence="2 3">
    <name type="scientific">Candidatus Gottesmanbacteria bacterium RBG_13_45_10</name>
    <dbReference type="NCBI Taxonomy" id="1798370"/>
    <lineage>
        <taxon>Bacteria</taxon>
        <taxon>Candidatus Gottesmaniibacteriota</taxon>
    </lineage>
</organism>
<reference evidence="2 3" key="1">
    <citation type="journal article" date="2016" name="Nat. Commun.">
        <title>Thousands of microbial genomes shed light on interconnected biogeochemical processes in an aquifer system.</title>
        <authorList>
            <person name="Anantharaman K."/>
            <person name="Brown C.T."/>
            <person name="Hug L.A."/>
            <person name="Sharon I."/>
            <person name="Castelle C.J."/>
            <person name="Probst A.J."/>
            <person name="Thomas B.C."/>
            <person name="Singh A."/>
            <person name="Wilkins M.J."/>
            <person name="Karaoz U."/>
            <person name="Brodie E.L."/>
            <person name="Williams K.H."/>
            <person name="Hubbard S.S."/>
            <person name="Banfield J.F."/>
        </authorList>
    </citation>
    <scope>NUCLEOTIDE SEQUENCE [LARGE SCALE GENOMIC DNA]</scope>
</reference>
<proteinExistence type="predicted"/>
<feature type="transmembrane region" description="Helical" evidence="1">
    <location>
        <begin position="453"/>
        <end position="471"/>
    </location>
</feature>